<proteinExistence type="predicted"/>
<dbReference type="Proteomes" id="UP001652623">
    <property type="component" value="Chromosome 10"/>
</dbReference>
<keyword evidence="7 11" id="KW-1133">Transmembrane helix</keyword>
<gene>
    <name evidence="14 15" type="primary">LOC107411593</name>
</gene>
<accession>A0ABM3IAB8</accession>
<dbReference type="InterPro" id="IPR013083">
    <property type="entry name" value="Znf_RING/FYVE/PHD"/>
</dbReference>
<evidence type="ECO:0000256" key="7">
    <source>
        <dbReference type="ARBA" id="ARBA00022989"/>
    </source>
</evidence>
<evidence type="ECO:0000313" key="15">
    <source>
        <dbReference type="RefSeq" id="XP_048324302.1"/>
    </source>
</evidence>
<feature type="transmembrane region" description="Helical" evidence="11">
    <location>
        <begin position="218"/>
        <end position="239"/>
    </location>
</feature>
<evidence type="ECO:0000256" key="10">
    <source>
        <dbReference type="SAM" id="MobiDB-lite"/>
    </source>
</evidence>
<evidence type="ECO:0000256" key="5">
    <source>
        <dbReference type="ARBA" id="ARBA00022786"/>
    </source>
</evidence>
<feature type="region of interest" description="Disordered" evidence="10">
    <location>
        <begin position="103"/>
        <end position="151"/>
    </location>
</feature>
<evidence type="ECO:0000256" key="2">
    <source>
        <dbReference type="ARBA" id="ARBA00022692"/>
    </source>
</evidence>
<dbReference type="Gene3D" id="3.30.40.10">
    <property type="entry name" value="Zinc/RING finger domain, C3HC4 (zinc finger)"/>
    <property type="match status" value="1"/>
</dbReference>
<evidence type="ECO:0000313" key="13">
    <source>
        <dbReference type="Proteomes" id="UP001652623"/>
    </source>
</evidence>
<comment type="subcellular location">
    <subcellularLocation>
        <location evidence="1">Membrane</location>
        <topology evidence="1">Multi-pass membrane protein</topology>
    </subcellularLocation>
</comment>
<keyword evidence="8 11" id="KW-0472">Membrane</keyword>
<evidence type="ECO:0000313" key="14">
    <source>
        <dbReference type="RefSeq" id="XP_048324301.1"/>
    </source>
</evidence>
<dbReference type="RefSeq" id="XP_048324301.1">
    <property type="nucleotide sequence ID" value="XM_048468344.2"/>
</dbReference>
<keyword evidence="13" id="KW-1185">Reference proteome</keyword>
<organism evidence="13 14">
    <name type="scientific">Ziziphus jujuba</name>
    <name type="common">Chinese jujube</name>
    <name type="synonym">Ziziphus sativa</name>
    <dbReference type="NCBI Taxonomy" id="326968"/>
    <lineage>
        <taxon>Eukaryota</taxon>
        <taxon>Viridiplantae</taxon>
        <taxon>Streptophyta</taxon>
        <taxon>Embryophyta</taxon>
        <taxon>Tracheophyta</taxon>
        <taxon>Spermatophyta</taxon>
        <taxon>Magnoliopsida</taxon>
        <taxon>eudicotyledons</taxon>
        <taxon>Gunneridae</taxon>
        <taxon>Pentapetalae</taxon>
        <taxon>rosids</taxon>
        <taxon>fabids</taxon>
        <taxon>Rosales</taxon>
        <taxon>Rhamnaceae</taxon>
        <taxon>Paliureae</taxon>
        <taxon>Ziziphus</taxon>
    </lineage>
</organism>
<keyword evidence="2 11" id="KW-0812">Transmembrane</keyword>
<feature type="transmembrane region" description="Helical" evidence="11">
    <location>
        <begin position="259"/>
        <end position="284"/>
    </location>
</feature>
<dbReference type="PANTHER" id="PTHR15860:SF0">
    <property type="entry name" value="LP20373P"/>
    <property type="match status" value="1"/>
</dbReference>
<dbReference type="InterPro" id="IPR044235">
    <property type="entry name" value="RNFT1/2"/>
</dbReference>
<keyword evidence="4 9" id="KW-0863">Zinc-finger</keyword>
<dbReference type="PROSITE" id="PS00518">
    <property type="entry name" value="ZF_RING_1"/>
    <property type="match status" value="1"/>
</dbReference>
<protein>
    <submittedName>
        <fullName evidence="14 15">Uncharacterized protein LOC107411593</fullName>
    </submittedName>
</protein>
<feature type="compositionally biased region" description="Acidic residues" evidence="10">
    <location>
        <begin position="132"/>
        <end position="141"/>
    </location>
</feature>
<evidence type="ECO:0000256" key="9">
    <source>
        <dbReference type="PROSITE-ProRule" id="PRU00175"/>
    </source>
</evidence>
<dbReference type="SUPFAM" id="SSF57850">
    <property type="entry name" value="RING/U-box"/>
    <property type="match status" value="1"/>
</dbReference>
<evidence type="ECO:0000256" key="11">
    <source>
        <dbReference type="SAM" id="Phobius"/>
    </source>
</evidence>
<evidence type="ECO:0000259" key="12">
    <source>
        <dbReference type="PROSITE" id="PS50089"/>
    </source>
</evidence>
<dbReference type="PROSITE" id="PS50089">
    <property type="entry name" value="ZF_RING_2"/>
    <property type="match status" value="1"/>
</dbReference>
<dbReference type="SMART" id="SM00184">
    <property type="entry name" value="RING"/>
    <property type="match status" value="1"/>
</dbReference>
<evidence type="ECO:0000256" key="1">
    <source>
        <dbReference type="ARBA" id="ARBA00004141"/>
    </source>
</evidence>
<dbReference type="InterPro" id="IPR017907">
    <property type="entry name" value="Znf_RING_CS"/>
</dbReference>
<evidence type="ECO:0000256" key="6">
    <source>
        <dbReference type="ARBA" id="ARBA00022833"/>
    </source>
</evidence>
<dbReference type="CDD" id="cd16532">
    <property type="entry name" value="RING-HC_RNFT1-like"/>
    <property type="match status" value="1"/>
</dbReference>
<feature type="region of interest" description="Disordered" evidence="10">
    <location>
        <begin position="1"/>
        <end position="20"/>
    </location>
</feature>
<feature type="transmembrane region" description="Helical" evidence="11">
    <location>
        <begin position="305"/>
        <end position="325"/>
    </location>
</feature>
<feature type="domain" description="RING-type" evidence="12">
    <location>
        <begin position="388"/>
        <end position="426"/>
    </location>
</feature>
<keyword evidence="5" id="KW-0833">Ubl conjugation pathway</keyword>
<dbReference type="InterPro" id="IPR001841">
    <property type="entry name" value="Znf_RING"/>
</dbReference>
<sequence length="449" mass="50855">MQTSASDAERSSSSSSSRRFGIQIPGFIRSPLTLLLEQAGVYEARSVAQGPHGFVINRNSRHRAPRAAVQMEVEEEEEEEGDVVVEEEVSIRIIGSAEHEVERNGIDGANNGAQLNGGGIGNAASSSGNESREDDGEDDFDSGSGGVSNGGDSSYQRYDIQHLARWFEQILPFTLLLLLVFIRQHFQGFSVTVWITGVMYKSNDILRKQTALKGERKVPVLVGISLVFVIHVVFIYWWYRNEDLLYPLILFPPKTIPPFWHAIFIIMVNDIMVRQAAMALKCVILMYYKNSRGRDNHKQGQLLTLVEYLLLLYRALLPTPVWYQFFLNKEYGSFFSSLTTGLYLTFKLTQVVEKVRYFFMALRALSRKEVHYGSYATTEQVNAAGDLCAICQEKMHAPILLRCKHIFCEDCVSEWFERERTCPLCRALVKPASIKSYGDGSTSIFFQLF</sequence>
<keyword evidence="3" id="KW-0479">Metal-binding</keyword>
<evidence type="ECO:0000256" key="3">
    <source>
        <dbReference type="ARBA" id="ARBA00022723"/>
    </source>
</evidence>
<dbReference type="GeneID" id="107411593"/>
<evidence type="ECO:0000256" key="4">
    <source>
        <dbReference type="ARBA" id="ARBA00022771"/>
    </source>
</evidence>
<reference evidence="14 15" key="1">
    <citation type="submission" date="2025-05" db="UniProtKB">
        <authorList>
            <consortium name="RefSeq"/>
        </authorList>
    </citation>
    <scope>IDENTIFICATION</scope>
    <source>
        <tissue evidence="14 15">Seedling</tissue>
    </source>
</reference>
<evidence type="ECO:0000256" key="8">
    <source>
        <dbReference type="ARBA" id="ARBA00023136"/>
    </source>
</evidence>
<dbReference type="RefSeq" id="XP_048324302.1">
    <property type="nucleotide sequence ID" value="XM_048468345.2"/>
</dbReference>
<dbReference type="PANTHER" id="PTHR15860">
    <property type="entry name" value="UNCHARACTERIZED RING FINGER-CONTAINING PROTEIN"/>
    <property type="match status" value="1"/>
</dbReference>
<keyword evidence="6" id="KW-0862">Zinc</keyword>
<dbReference type="Pfam" id="PF13639">
    <property type="entry name" value="zf-RING_2"/>
    <property type="match status" value="1"/>
</dbReference>
<name>A0ABM3IAB8_ZIZJJ</name>